<evidence type="ECO:0000256" key="7">
    <source>
        <dbReference type="ARBA" id="ARBA00023033"/>
    </source>
</evidence>
<dbReference type="InterPro" id="IPR036396">
    <property type="entry name" value="Cyt_P450_sf"/>
</dbReference>
<dbReference type="PANTHER" id="PTHR24305:SF187">
    <property type="entry name" value="P450, PUTATIVE (EUROFUNG)-RELATED"/>
    <property type="match status" value="1"/>
</dbReference>
<keyword evidence="4 8" id="KW-0479">Metal-binding</keyword>
<comment type="caution">
    <text evidence="9">The sequence shown here is derived from an EMBL/GenBank/DDBJ whole genome shotgun (WGS) entry which is preliminary data.</text>
</comment>
<name>A0A8H6TDP4_9AGAR</name>
<keyword evidence="6 8" id="KW-0408">Iron</keyword>
<evidence type="ECO:0000256" key="4">
    <source>
        <dbReference type="ARBA" id="ARBA00022723"/>
    </source>
</evidence>
<dbReference type="PRINTS" id="PR00463">
    <property type="entry name" value="EP450I"/>
</dbReference>
<dbReference type="SUPFAM" id="SSF48264">
    <property type="entry name" value="Cytochrome P450"/>
    <property type="match status" value="1"/>
</dbReference>
<organism evidence="9 10">
    <name type="scientific">Mycena indigotica</name>
    <dbReference type="NCBI Taxonomy" id="2126181"/>
    <lineage>
        <taxon>Eukaryota</taxon>
        <taxon>Fungi</taxon>
        <taxon>Dikarya</taxon>
        <taxon>Basidiomycota</taxon>
        <taxon>Agaricomycotina</taxon>
        <taxon>Agaricomycetes</taxon>
        <taxon>Agaricomycetidae</taxon>
        <taxon>Agaricales</taxon>
        <taxon>Marasmiineae</taxon>
        <taxon>Mycenaceae</taxon>
        <taxon>Mycena</taxon>
    </lineage>
</organism>
<comment type="cofactor">
    <cofactor evidence="1 8">
        <name>heme</name>
        <dbReference type="ChEBI" id="CHEBI:30413"/>
    </cofactor>
</comment>
<dbReference type="AlphaFoldDB" id="A0A8H6TDP4"/>
<evidence type="ECO:0000256" key="8">
    <source>
        <dbReference type="PIRSR" id="PIRSR602401-1"/>
    </source>
</evidence>
<gene>
    <name evidence="9" type="ORF">MIND_00072300</name>
</gene>
<dbReference type="GO" id="GO:0004497">
    <property type="term" value="F:monooxygenase activity"/>
    <property type="evidence" value="ECO:0007669"/>
    <property type="project" value="UniProtKB-KW"/>
</dbReference>
<dbReference type="Gene3D" id="1.10.630.10">
    <property type="entry name" value="Cytochrome P450"/>
    <property type="match status" value="1"/>
</dbReference>
<dbReference type="EMBL" id="JACAZF010000001">
    <property type="protein sequence ID" value="KAF7315570.1"/>
    <property type="molecule type" value="Genomic_DNA"/>
</dbReference>
<evidence type="ECO:0000256" key="1">
    <source>
        <dbReference type="ARBA" id="ARBA00001971"/>
    </source>
</evidence>
<evidence type="ECO:0000313" key="10">
    <source>
        <dbReference type="Proteomes" id="UP000636479"/>
    </source>
</evidence>
<evidence type="ECO:0000313" key="9">
    <source>
        <dbReference type="EMBL" id="KAF7315570.1"/>
    </source>
</evidence>
<dbReference type="CDD" id="cd11061">
    <property type="entry name" value="CYP67-like"/>
    <property type="match status" value="1"/>
</dbReference>
<evidence type="ECO:0000256" key="3">
    <source>
        <dbReference type="ARBA" id="ARBA00010617"/>
    </source>
</evidence>
<dbReference type="RefSeq" id="XP_037225593.1">
    <property type="nucleotide sequence ID" value="XM_037357683.1"/>
</dbReference>
<evidence type="ECO:0000256" key="5">
    <source>
        <dbReference type="ARBA" id="ARBA00023002"/>
    </source>
</evidence>
<dbReference type="GO" id="GO:0016705">
    <property type="term" value="F:oxidoreductase activity, acting on paired donors, with incorporation or reduction of molecular oxygen"/>
    <property type="evidence" value="ECO:0007669"/>
    <property type="project" value="InterPro"/>
</dbReference>
<evidence type="ECO:0000256" key="2">
    <source>
        <dbReference type="ARBA" id="ARBA00005179"/>
    </source>
</evidence>
<dbReference type="GeneID" id="59340199"/>
<evidence type="ECO:0000256" key="6">
    <source>
        <dbReference type="ARBA" id="ARBA00023004"/>
    </source>
</evidence>
<keyword evidence="10" id="KW-1185">Reference proteome</keyword>
<sequence>MVAAELLISAGLLGFVNHAYFKRHEPDNAHTTLLFLITQPFALTCLVSGSLSVANVLLTAATFIGTLSISIVAYRLSPWHPLAHIPGPTLAKVSKWWGVKLAISGNRARFLKEQHDRYGNVIRIGPNEVSIVNADAIRSILGTGGLQKGSYYEPFSDATLPSKSILNLKGELHDNRRRIWNRGMSSESLRGYESILAIRLRQLLDRLDEIAKTPQAELDINEWISYLTFDFMGDMAFGGGFNMLLDGGDKDGMWGVIRLGVKATSILAHVHWIVPTFNMIPGLNETTERLRRFGSDNARRRVKSGPKEIRDLWYHLMDEDGHERVKPTLPEVLVDGVFTVVAGSDASSVALSAFIWCMLTHPDIYARVQIEVDSVYSDPQTVFDSEKHGELKLLTACFHESLRLYPPVGSGGPRQVPIGESRFIAGQHIPEHTQIFLPPYAIHRSPKHYFPAPDEFDPERWLRVSSETDGDPSKEILNHNTFLAFSYGAANCAAKHLAWRELIMVASALFRRYNFEFAKNGTPLQTTGWDESLGDYYVTEAEKLLVHITRRN</sequence>
<proteinExistence type="inferred from homology"/>
<dbReference type="PANTHER" id="PTHR24305">
    <property type="entry name" value="CYTOCHROME P450"/>
    <property type="match status" value="1"/>
</dbReference>
<keyword evidence="8" id="KW-0349">Heme</keyword>
<comment type="similarity">
    <text evidence="3">Belongs to the cytochrome P450 family.</text>
</comment>
<dbReference type="InterPro" id="IPR002401">
    <property type="entry name" value="Cyt_P450_E_grp-I"/>
</dbReference>
<dbReference type="GO" id="GO:0020037">
    <property type="term" value="F:heme binding"/>
    <property type="evidence" value="ECO:0007669"/>
    <property type="project" value="InterPro"/>
</dbReference>
<keyword evidence="7" id="KW-0503">Monooxygenase</keyword>
<comment type="pathway">
    <text evidence="2">Secondary metabolite biosynthesis.</text>
</comment>
<dbReference type="InterPro" id="IPR050121">
    <property type="entry name" value="Cytochrome_P450_monoxygenase"/>
</dbReference>
<feature type="binding site" description="axial binding residue" evidence="8">
    <location>
        <position position="492"/>
    </location>
    <ligand>
        <name>heme</name>
        <dbReference type="ChEBI" id="CHEBI:30413"/>
    </ligand>
    <ligandPart>
        <name>Fe</name>
        <dbReference type="ChEBI" id="CHEBI:18248"/>
    </ligandPart>
</feature>
<dbReference type="Pfam" id="PF00067">
    <property type="entry name" value="p450"/>
    <property type="match status" value="1"/>
</dbReference>
<dbReference type="Proteomes" id="UP000636479">
    <property type="component" value="Unassembled WGS sequence"/>
</dbReference>
<evidence type="ECO:0008006" key="11">
    <source>
        <dbReference type="Google" id="ProtNLM"/>
    </source>
</evidence>
<dbReference type="InterPro" id="IPR001128">
    <property type="entry name" value="Cyt_P450"/>
</dbReference>
<dbReference type="OrthoDB" id="6692864at2759"/>
<protein>
    <recommendedName>
        <fullName evidence="11">Cytochrome P450</fullName>
    </recommendedName>
</protein>
<dbReference type="GO" id="GO:0005506">
    <property type="term" value="F:iron ion binding"/>
    <property type="evidence" value="ECO:0007669"/>
    <property type="project" value="InterPro"/>
</dbReference>
<accession>A0A8H6TDP4</accession>
<reference evidence="9" key="1">
    <citation type="submission" date="2020-05" db="EMBL/GenBank/DDBJ databases">
        <title>Mycena genomes resolve the evolution of fungal bioluminescence.</title>
        <authorList>
            <person name="Tsai I.J."/>
        </authorList>
    </citation>
    <scope>NUCLEOTIDE SEQUENCE</scope>
    <source>
        <strain evidence="9">171206Taipei</strain>
    </source>
</reference>
<keyword evidence="5" id="KW-0560">Oxidoreductase</keyword>